<sequence>MSSSLTPVELVIARQLNTWWAAPLQTAQLYAEGLISGAVAVVADADDWRRVPAAVGHAIEEEHEASGFRWTLNADEWQIGIGSIHGLAHGVIESVETGTRYGTETDLHVAWFIYPEDLEDTDLTLEDLATAFDSNVLAAASAFLRACAAMPVR</sequence>
<dbReference type="EMBL" id="SOCP01000015">
    <property type="protein sequence ID" value="TDV43706.1"/>
    <property type="molecule type" value="Genomic_DNA"/>
</dbReference>
<evidence type="ECO:0000313" key="2">
    <source>
        <dbReference type="Proteomes" id="UP000294927"/>
    </source>
</evidence>
<name>A0A4R7V7L8_9PSEU</name>
<gene>
    <name evidence="1" type="ORF">CLV71_115169</name>
</gene>
<dbReference type="RefSeq" id="WP_133906921.1">
    <property type="nucleotide sequence ID" value="NZ_SOCP01000015.1"/>
</dbReference>
<organism evidence="1 2">
    <name type="scientific">Actinophytocola oryzae</name>
    <dbReference type="NCBI Taxonomy" id="502181"/>
    <lineage>
        <taxon>Bacteria</taxon>
        <taxon>Bacillati</taxon>
        <taxon>Actinomycetota</taxon>
        <taxon>Actinomycetes</taxon>
        <taxon>Pseudonocardiales</taxon>
        <taxon>Pseudonocardiaceae</taxon>
    </lineage>
</organism>
<protein>
    <submittedName>
        <fullName evidence="1">Uncharacterized protein</fullName>
    </submittedName>
</protein>
<evidence type="ECO:0000313" key="1">
    <source>
        <dbReference type="EMBL" id="TDV43706.1"/>
    </source>
</evidence>
<proteinExistence type="predicted"/>
<dbReference type="OrthoDB" id="3700566at2"/>
<dbReference type="AlphaFoldDB" id="A0A4R7V7L8"/>
<keyword evidence="2" id="KW-1185">Reference proteome</keyword>
<reference evidence="1 2" key="1">
    <citation type="submission" date="2019-03" db="EMBL/GenBank/DDBJ databases">
        <title>Genomic Encyclopedia of Archaeal and Bacterial Type Strains, Phase II (KMG-II): from individual species to whole genera.</title>
        <authorList>
            <person name="Goeker M."/>
        </authorList>
    </citation>
    <scope>NUCLEOTIDE SEQUENCE [LARGE SCALE GENOMIC DNA]</scope>
    <source>
        <strain evidence="1 2">DSM 45499</strain>
    </source>
</reference>
<dbReference type="Proteomes" id="UP000294927">
    <property type="component" value="Unassembled WGS sequence"/>
</dbReference>
<accession>A0A4R7V7L8</accession>
<comment type="caution">
    <text evidence="1">The sequence shown here is derived from an EMBL/GenBank/DDBJ whole genome shotgun (WGS) entry which is preliminary data.</text>
</comment>